<dbReference type="Proteomes" id="UP000294257">
    <property type="component" value="Unassembled WGS sequence"/>
</dbReference>
<dbReference type="EMBL" id="SGWQ01000003">
    <property type="protein sequence ID" value="RZS41249.1"/>
    <property type="molecule type" value="Genomic_DNA"/>
</dbReference>
<protein>
    <submittedName>
        <fullName evidence="1">Uncharacterized protein</fullName>
    </submittedName>
</protein>
<comment type="caution">
    <text evidence="1">The sequence shown here is derived from an EMBL/GenBank/DDBJ whole genome shotgun (WGS) entry which is preliminary data.</text>
</comment>
<reference evidence="1 2" key="1">
    <citation type="submission" date="2019-02" db="EMBL/GenBank/DDBJ databases">
        <title>Genomic Encyclopedia of Type Strains, Phase IV (KMG-IV): sequencing the most valuable type-strain genomes for metagenomic binning, comparative biology and taxonomic classification.</title>
        <authorList>
            <person name="Goeker M."/>
        </authorList>
    </citation>
    <scope>NUCLEOTIDE SEQUENCE [LARGE SCALE GENOMIC DNA]</scope>
    <source>
        <strain evidence="1 2">DSM 101727</strain>
    </source>
</reference>
<accession>A0A4Q7KW27</accession>
<dbReference type="RefSeq" id="WP_207222621.1">
    <property type="nucleotide sequence ID" value="NZ_SGWQ01000003.1"/>
</dbReference>
<sequence length="192" mass="20165">MSFYAAEANRPGLDDLAGLLCGQGQMAGFAGMSARLSVVVEERWRARAIAAGCAERGVDVQLGATDEGFTLVRTAFRSDLASLAARWTRGAVKAVPPGVSLDGATLRLWALAAGRWLDTGYLLGLDARAPDTHEPLAKALTRAGITVRMVGSAAGGPGLRITGRRRIARLAELIGPMPDDSPEEAWPALRTA</sequence>
<name>A0A4Q7KW27_9PSEU</name>
<proteinExistence type="predicted"/>
<keyword evidence="2" id="KW-1185">Reference proteome</keyword>
<evidence type="ECO:0000313" key="1">
    <source>
        <dbReference type="EMBL" id="RZS41249.1"/>
    </source>
</evidence>
<dbReference type="AlphaFoldDB" id="A0A4Q7KW27"/>
<organism evidence="1 2">
    <name type="scientific">Herbihabitans rhizosphaerae</name>
    <dbReference type="NCBI Taxonomy" id="1872711"/>
    <lineage>
        <taxon>Bacteria</taxon>
        <taxon>Bacillati</taxon>
        <taxon>Actinomycetota</taxon>
        <taxon>Actinomycetes</taxon>
        <taxon>Pseudonocardiales</taxon>
        <taxon>Pseudonocardiaceae</taxon>
        <taxon>Herbihabitans</taxon>
    </lineage>
</organism>
<evidence type="ECO:0000313" key="2">
    <source>
        <dbReference type="Proteomes" id="UP000294257"/>
    </source>
</evidence>
<gene>
    <name evidence="1" type="ORF">EV193_103570</name>
</gene>